<reference evidence="7" key="1">
    <citation type="submission" date="2018-06" db="EMBL/GenBank/DDBJ databases">
        <authorList>
            <person name="Guldener U."/>
        </authorList>
    </citation>
    <scope>NUCLEOTIDE SEQUENCE [LARGE SCALE GENOMIC DNA]</scope>
    <source>
        <strain evidence="7">UTAD17</strain>
    </source>
</reference>
<feature type="region of interest" description="Disordered" evidence="5">
    <location>
        <begin position="232"/>
        <end position="261"/>
    </location>
</feature>
<dbReference type="InterPro" id="IPR024738">
    <property type="entry name" value="Hfi1/Tada1"/>
</dbReference>
<dbReference type="PANTHER" id="PTHR21277">
    <property type="entry name" value="TRANSCRIPTIONAL ADAPTER 1"/>
    <property type="match status" value="1"/>
</dbReference>
<dbReference type="PANTHER" id="PTHR21277:SF5">
    <property type="entry name" value="TRANSCRIPTIONAL ADAPTER 1"/>
    <property type="match status" value="1"/>
</dbReference>
<comment type="subcellular location">
    <subcellularLocation>
        <location evidence="1">Nucleus</location>
    </subcellularLocation>
</comment>
<keyword evidence="7" id="KW-1185">Reference proteome</keyword>
<dbReference type="Proteomes" id="UP000262825">
    <property type="component" value="Unassembled WGS sequence"/>
</dbReference>
<evidence type="ECO:0000256" key="3">
    <source>
        <dbReference type="ARBA" id="ARBA00023163"/>
    </source>
</evidence>
<evidence type="ECO:0000256" key="5">
    <source>
        <dbReference type="SAM" id="MobiDB-lite"/>
    </source>
</evidence>
<proteinExistence type="predicted"/>
<keyword evidence="4" id="KW-0539">Nucleus</keyword>
<dbReference type="VEuPathDB" id="FungiDB:SCODWIG_00610"/>
<dbReference type="GO" id="GO:0000124">
    <property type="term" value="C:SAGA complex"/>
    <property type="evidence" value="ECO:0007669"/>
    <property type="project" value="TreeGrafter"/>
</dbReference>
<dbReference type="AlphaFoldDB" id="A0A376B2M1"/>
<evidence type="ECO:0000313" key="6">
    <source>
        <dbReference type="EMBL" id="SSD58849.1"/>
    </source>
</evidence>
<feature type="compositionally biased region" description="Low complexity" evidence="5">
    <location>
        <begin position="249"/>
        <end position="260"/>
    </location>
</feature>
<evidence type="ECO:0000256" key="2">
    <source>
        <dbReference type="ARBA" id="ARBA00023015"/>
    </source>
</evidence>
<feature type="region of interest" description="Disordered" evidence="5">
    <location>
        <begin position="150"/>
        <end position="171"/>
    </location>
</feature>
<name>A0A376B2M1_9ASCO</name>
<feature type="region of interest" description="Disordered" evidence="5">
    <location>
        <begin position="377"/>
        <end position="400"/>
    </location>
</feature>
<feature type="compositionally biased region" description="Low complexity" evidence="5">
    <location>
        <begin position="158"/>
        <end position="170"/>
    </location>
</feature>
<dbReference type="GO" id="GO:0003713">
    <property type="term" value="F:transcription coactivator activity"/>
    <property type="evidence" value="ECO:0007669"/>
    <property type="project" value="TreeGrafter"/>
</dbReference>
<dbReference type="EMBL" id="UFAJ01000055">
    <property type="protein sequence ID" value="SSD58849.1"/>
    <property type="molecule type" value="Genomic_DNA"/>
</dbReference>
<dbReference type="Pfam" id="PF12767">
    <property type="entry name" value="SAGA-Tad1"/>
    <property type="match status" value="1"/>
</dbReference>
<accession>A0A376B2M1</accession>
<feature type="compositionally biased region" description="Low complexity" evidence="5">
    <location>
        <begin position="233"/>
        <end position="242"/>
    </location>
</feature>
<dbReference type="GO" id="GO:0005634">
    <property type="term" value="C:nucleus"/>
    <property type="evidence" value="ECO:0007669"/>
    <property type="project" value="UniProtKB-SubCell"/>
</dbReference>
<evidence type="ECO:0000256" key="1">
    <source>
        <dbReference type="ARBA" id="ARBA00004123"/>
    </source>
</evidence>
<dbReference type="GO" id="GO:0006357">
    <property type="term" value="P:regulation of transcription by RNA polymerase II"/>
    <property type="evidence" value="ECO:0007669"/>
    <property type="project" value="TreeGrafter"/>
</dbReference>
<keyword evidence="2" id="KW-0805">Transcription regulation</keyword>
<gene>
    <name evidence="6" type="ORF">SCODWIG_00610</name>
</gene>
<evidence type="ECO:0000256" key="4">
    <source>
        <dbReference type="ARBA" id="ARBA00023242"/>
    </source>
</evidence>
<protein>
    <submittedName>
        <fullName evidence="6">Related to Transcriptional coactivator HFI1/ADA1</fullName>
    </submittedName>
</protein>
<keyword evidence="3" id="KW-0804">Transcription</keyword>
<organism evidence="6 7">
    <name type="scientific">Saccharomycodes ludwigii</name>
    <dbReference type="NCBI Taxonomy" id="36035"/>
    <lineage>
        <taxon>Eukaryota</taxon>
        <taxon>Fungi</taxon>
        <taxon>Dikarya</taxon>
        <taxon>Ascomycota</taxon>
        <taxon>Saccharomycotina</taxon>
        <taxon>Saccharomycetes</taxon>
        <taxon>Saccharomycodales</taxon>
        <taxon>Saccharomycodaceae</taxon>
        <taxon>Saccharomycodes</taxon>
    </lineage>
</organism>
<sequence>MSVNPRATITEALVSNGNGSDGTPVNNVTTKHLINSAPTNKLNFINISELIDDLNEALGKQLWIKYAQSVSLFILGKRTRTELVQDINSIIYELDNLTTTTNPNTTSTTIYKLHNQLMLTILANSLISNKNGINIGNGFNTVTDIGNSTVNGNKPNKVTKTQQKQHQTSQIESYKRVVMSLPIQDRKRMSKITREAGKRGFVLCSVLQTRLATLPKIPAIASQETLNRIRNYQQQQQQQQQQPGKGPDNNSKNNKSTKNNVANETIGTPLEWSHEVCNAYTQPLSQELYALPDNENLYTRMVGLARENGLVGTVDVKCCDVLNCALEQYLRNIVESGIDFIRYRAKKYSGLYDLDENGFYTEVDTTNTYNSNGHDVHKNKWGTAGNDNSNNTKDTTKHKEPMSSLFLTNEDLLDTFSLYPNLIEPSSVYYNLTCNYSRNDDEMVIKKSRIDDMPFFEKEKPSFVPVDDRNNGTREELNWLIRNILTNE</sequence>
<dbReference type="CDD" id="cd22933">
    <property type="entry name" value="HFD_HFI1"/>
    <property type="match status" value="1"/>
</dbReference>
<evidence type="ECO:0000313" key="7">
    <source>
        <dbReference type="Proteomes" id="UP000262825"/>
    </source>
</evidence>